<gene>
    <name evidence="14" type="ORF">BCR36DRAFT_359734</name>
</gene>
<keyword evidence="8 12" id="KW-0808">Transferase</keyword>
<comment type="similarity">
    <text evidence="3 12">Belongs to the TRM44 family.</text>
</comment>
<accession>A0A1Y1V0X8</accession>
<dbReference type="InterPro" id="IPR029063">
    <property type="entry name" value="SAM-dependent_MTases_sf"/>
</dbReference>
<evidence type="ECO:0000256" key="13">
    <source>
        <dbReference type="SAM" id="MobiDB-lite"/>
    </source>
</evidence>
<evidence type="ECO:0000256" key="9">
    <source>
        <dbReference type="ARBA" id="ARBA00022691"/>
    </source>
</evidence>
<evidence type="ECO:0000256" key="4">
    <source>
        <dbReference type="ARBA" id="ARBA00012795"/>
    </source>
</evidence>
<sequence>MEIPFSPEYPNIRKTIDSDKWILYIKSKCIVNCEAFLHVMNQWVKEPENVTPPILRAEIIKEETNEIKENDYTIIKQIRRKIVSRQERDKNIIQDVKFIKYDNGECKAIHTPVFNDEIKSYSDFPYYFPPLKKFSYGIIPITNNDNKNEKNQDKEVSNNSEEKSEKKIEDIKENTEDKDDTKINIGNQDKKDDSSLETTNNKSEEKKNEPKNKKSIINTKKEPLNDSKDLAYIYLEIIPIEDNEEISERMKKIYTRLLKMLFKHCRGTMNGYKKRVIHDVLVPKIIYQDTYREMKKKYGKYWVENWPEDTDPQKHVFEDIGIATWLKLLWNNDKEKTSFIDIGCGNGLLTNLLTKEGFKGYGIDISKRKVWDLYEKDVKLEERFISPLTETFDNDTWLIGNHPDEMTLWIPIMAARSGYKSKFVIIPCCPFELSGAKFTGEGFNLKNVGRYRCFLERARQLIRECGYVVEEENLRIPSTKNIALIGRKRSFKEDDEETHTQIKKKIERYIKDVESSGDFKLRIPDDEKQRQLLAKKLARKSHQSK</sequence>
<evidence type="ECO:0000256" key="10">
    <source>
        <dbReference type="ARBA" id="ARBA00022694"/>
    </source>
</evidence>
<name>A0A1Y1V0X8_9FUNG</name>
<dbReference type="EMBL" id="MCFH01000046">
    <property type="protein sequence ID" value="ORX44298.1"/>
    <property type="molecule type" value="Genomic_DNA"/>
</dbReference>
<dbReference type="AlphaFoldDB" id="A0A1Y1V0X8"/>
<keyword evidence="10 12" id="KW-0819">tRNA processing</keyword>
<reference evidence="14 15" key="2">
    <citation type="submission" date="2016-08" db="EMBL/GenBank/DDBJ databases">
        <title>Pervasive Adenine N6-methylation of Active Genes in Fungi.</title>
        <authorList>
            <consortium name="DOE Joint Genome Institute"/>
            <person name="Mondo S.J."/>
            <person name="Dannebaum R.O."/>
            <person name="Kuo R.C."/>
            <person name="Labutti K."/>
            <person name="Haridas S."/>
            <person name="Kuo A."/>
            <person name="Salamov A."/>
            <person name="Ahrendt S.R."/>
            <person name="Lipzen A."/>
            <person name="Sullivan W."/>
            <person name="Andreopoulos W.B."/>
            <person name="Clum A."/>
            <person name="Lindquist E."/>
            <person name="Daum C."/>
            <person name="Ramamoorthy G.K."/>
            <person name="Gryganskyi A."/>
            <person name="Culley D."/>
            <person name="Magnuson J.K."/>
            <person name="James T.Y."/>
            <person name="O'Malley M.A."/>
            <person name="Stajich J.E."/>
            <person name="Spatafora J.W."/>
            <person name="Visel A."/>
            <person name="Grigoriev I.V."/>
        </authorList>
    </citation>
    <scope>NUCLEOTIDE SEQUENCE [LARGE SCALE GENOMIC DNA]</scope>
    <source>
        <strain evidence="15">finn</strain>
    </source>
</reference>
<dbReference type="GO" id="GO:0141101">
    <property type="term" value="F:tRNA(Ser) (uridine(44)-2'-O-)-methyltransferase activity"/>
    <property type="evidence" value="ECO:0007669"/>
    <property type="project" value="UniProtKB-EC"/>
</dbReference>
<feature type="compositionally biased region" description="Basic and acidic residues" evidence="13">
    <location>
        <begin position="202"/>
        <end position="212"/>
    </location>
</feature>
<evidence type="ECO:0000256" key="8">
    <source>
        <dbReference type="ARBA" id="ARBA00022679"/>
    </source>
</evidence>
<dbReference type="Pfam" id="PF07757">
    <property type="entry name" value="AdoMet_MTase"/>
    <property type="match status" value="1"/>
</dbReference>
<keyword evidence="7 12" id="KW-0489">Methyltransferase</keyword>
<keyword evidence="9 12" id="KW-0949">S-adenosyl-L-methionine</keyword>
<dbReference type="STRING" id="1754191.A0A1Y1V0X8"/>
<dbReference type="InterPro" id="IPR011671">
    <property type="entry name" value="tRNA_uracil_MeTrfase"/>
</dbReference>
<evidence type="ECO:0000256" key="7">
    <source>
        <dbReference type="ARBA" id="ARBA00022603"/>
    </source>
</evidence>
<dbReference type="OrthoDB" id="10047021at2759"/>
<keyword evidence="15" id="KW-1185">Reference proteome</keyword>
<feature type="compositionally biased region" description="Basic and acidic residues" evidence="13">
    <location>
        <begin position="146"/>
        <end position="194"/>
    </location>
</feature>
<proteinExistence type="inferred from homology"/>
<dbReference type="Gene3D" id="3.40.50.150">
    <property type="entry name" value="Vaccinia Virus protein VP39"/>
    <property type="match status" value="1"/>
</dbReference>
<dbReference type="EC" id="2.1.1.211" evidence="4 12"/>
<comment type="function">
    <text evidence="1">Probable adenosyl-L-methionine (AdoMet)-dependent tRNA (uracil-O(2)-)-methyltransferase.</text>
</comment>
<dbReference type="GO" id="GO:0005737">
    <property type="term" value="C:cytoplasm"/>
    <property type="evidence" value="ECO:0007669"/>
    <property type="project" value="UniProtKB-SubCell"/>
</dbReference>
<comment type="catalytic activity">
    <reaction evidence="11 12">
        <text>uridine(44) in tRNA(Ser) + S-adenosyl-L-methionine = 2'-O-methyluridine(44) in tRNA(Ser) + S-adenosyl-L-homocysteine + H(+)</text>
        <dbReference type="Rhea" id="RHEA:43100"/>
        <dbReference type="Rhea" id="RHEA-COMP:10339"/>
        <dbReference type="Rhea" id="RHEA-COMP:10340"/>
        <dbReference type="ChEBI" id="CHEBI:15378"/>
        <dbReference type="ChEBI" id="CHEBI:57856"/>
        <dbReference type="ChEBI" id="CHEBI:59789"/>
        <dbReference type="ChEBI" id="CHEBI:65315"/>
        <dbReference type="ChEBI" id="CHEBI:74478"/>
        <dbReference type="EC" id="2.1.1.211"/>
    </reaction>
</comment>
<protein>
    <recommendedName>
        <fullName evidence="5 12">tRNA (uracil-O(2)-)-methyltransferase</fullName>
        <ecNumber evidence="4 12">2.1.1.211</ecNumber>
    </recommendedName>
</protein>
<evidence type="ECO:0000313" key="14">
    <source>
        <dbReference type="EMBL" id="ORX44298.1"/>
    </source>
</evidence>
<evidence type="ECO:0000256" key="2">
    <source>
        <dbReference type="ARBA" id="ARBA00004496"/>
    </source>
</evidence>
<evidence type="ECO:0000256" key="1">
    <source>
        <dbReference type="ARBA" id="ARBA00002778"/>
    </source>
</evidence>
<keyword evidence="6 12" id="KW-0963">Cytoplasm</keyword>
<comment type="caution">
    <text evidence="14">The sequence shown here is derived from an EMBL/GenBank/DDBJ whole genome shotgun (WGS) entry which is preliminary data.</text>
</comment>
<evidence type="ECO:0000256" key="3">
    <source>
        <dbReference type="ARBA" id="ARBA00009056"/>
    </source>
</evidence>
<dbReference type="Proteomes" id="UP000193719">
    <property type="component" value="Unassembled WGS sequence"/>
</dbReference>
<dbReference type="GO" id="GO:0030488">
    <property type="term" value="P:tRNA methylation"/>
    <property type="evidence" value="ECO:0007669"/>
    <property type="project" value="UniProtKB-UniRule"/>
</dbReference>
<reference evidence="14 15" key="1">
    <citation type="submission" date="2016-08" db="EMBL/GenBank/DDBJ databases">
        <title>Genomes of anaerobic fungi encode conserved fungal cellulosomes for biomass hydrolysis.</title>
        <authorList>
            <consortium name="DOE Joint Genome Institute"/>
            <person name="Haitjema C.H."/>
            <person name="Gilmore S.P."/>
            <person name="Henske J.K."/>
            <person name="Solomon K.V."/>
            <person name="De Groot R."/>
            <person name="Kuo A."/>
            <person name="Mondo S.J."/>
            <person name="Salamov A.A."/>
            <person name="Labutti K."/>
            <person name="Zhao Z."/>
            <person name="Chiniquy J."/>
            <person name="Barry K."/>
            <person name="Brewer H.M."/>
            <person name="Purvine S.O."/>
            <person name="Wright A.T."/>
            <person name="Boxma B."/>
            <person name="Van Alen T."/>
            <person name="Hackstein J.H."/>
            <person name="Baker S.E."/>
            <person name="Grigoriev I.V."/>
            <person name="O'Malley M.A."/>
        </authorList>
    </citation>
    <scope>NUCLEOTIDE SEQUENCE [LARGE SCALE GENOMIC DNA]</scope>
    <source>
        <strain evidence="15">finn</strain>
    </source>
</reference>
<dbReference type="PANTHER" id="PTHR21210:SF0">
    <property type="entry name" value="TRNA (URACIL-O(2)-)-METHYLTRANSFERASE-RELATED"/>
    <property type="match status" value="1"/>
</dbReference>
<comment type="subcellular location">
    <subcellularLocation>
        <location evidence="2 12">Cytoplasm</location>
    </subcellularLocation>
</comment>
<evidence type="ECO:0000313" key="15">
    <source>
        <dbReference type="Proteomes" id="UP000193719"/>
    </source>
</evidence>
<organism evidence="14 15">
    <name type="scientific">Piromyces finnis</name>
    <dbReference type="NCBI Taxonomy" id="1754191"/>
    <lineage>
        <taxon>Eukaryota</taxon>
        <taxon>Fungi</taxon>
        <taxon>Fungi incertae sedis</taxon>
        <taxon>Chytridiomycota</taxon>
        <taxon>Chytridiomycota incertae sedis</taxon>
        <taxon>Neocallimastigomycetes</taxon>
        <taxon>Neocallimastigales</taxon>
        <taxon>Neocallimastigaceae</taxon>
        <taxon>Piromyces</taxon>
    </lineage>
</organism>
<evidence type="ECO:0000256" key="5">
    <source>
        <dbReference type="ARBA" id="ARBA00017788"/>
    </source>
</evidence>
<evidence type="ECO:0000256" key="12">
    <source>
        <dbReference type="RuleBase" id="RU368004"/>
    </source>
</evidence>
<comment type="function">
    <text evidence="12">Adenosyl-L-methionine (AdoMet)-dependent tRNA (uracil-O(2)-)-methyltransferase.</text>
</comment>
<dbReference type="SUPFAM" id="SSF53335">
    <property type="entry name" value="S-adenosyl-L-methionine-dependent methyltransferases"/>
    <property type="match status" value="1"/>
</dbReference>
<evidence type="ECO:0000256" key="11">
    <source>
        <dbReference type="ARBA" id="ARBA00047957"/>
    </source>
</evidence>
<dbReference type="PANTHER" id="PTHR21210">
    <property type="entry name" value="TRNA (URACIL-O(2)-)-METHYLTRANSFERASE-RELATED"/>
    <property type="match status" value="1"/>
</dbReference>
<evidence type="ECO:0000256" key="6">
    <source>
        <dbReference type="ARBA" id="ARBA00022490"/>
    </source>
</evidence>
<feature type="region of interest" description="Disordered" evidence="13">
    <location>
        <begin position="142"/>
        <end position="220"/>
    </location>
</feature>